<dbReference type="HOGENOM" id="CLU_3369365_0_0_1"/>
<protein>
    <submittedName>
        <fullName evidence="2">Uncharacterized protein</fullName>
    </submittedName>
</protein>
<organism evidence="2 3">
    <name type="scientific">Setaria italica</name>
    <name type="common">Foxtail millet</name>
    <name type="synonym">Panicum italicum</name>
    <dbReference type="NCBI Taxonomy" id="4555"/>
    <lineage>
        <taxon>Eukaryota</taxon>
        <taxon>Viridiplantae</taxon>
        <taxon>Streptophyta</taxon>
        <taxon>Embryophyta</taxon>
        <taxon>Tracheophyta</taxon>
        <taxon>Spermatophyta</taxon>
        <taxon>Magnoliopsida</taxon>
        <taxon>Liliopsida</taxon>
        <taxon>Poales</taxon>
        <taxon>Poaceae</taxon>
        <taxon>PACMAD clade</taxon>
        <taxon>Panicoideae</taxon>
        <taxon>Panicodae</taxon>
        <taxon>Paniceae</taxon>
        <taxon>Cenchrinae</taxon>
        <taxon>Setaria</taxon>
    </lineage>
</organism>
<dbReference type="EMBL" id="AGNK02003871">
    <property type="status" value="NOT_ANNOTATED_CDS"/>
    <property type="molecule type" value="Genomic_DNA"/>
</dbReference>
<name>K3YNY9_SETIT</name>
<dbReference type="EnsemblPlants" id="KQL01904">
    <property type="protein sequence ID" value="KQL01904"/>
    <property type="gene ID" value="SETIT_015981mg"/>
</dbReference>
<evidence type="ECO:0000313" key="2">
    <source>
        <dbReference type="EnsemblPlants" id="KQL01904"/>
    </source>
</evidence>
<keyword evidence="1" id="KW-0472">Membrane</keyword>
<reference evidence="3" key="1">
    <citation type="journal article" date="2012" name="Nat. Biotechnol.">
        <title>Reference genome sequence of the model plant Setaria.</title>
        <authorList>
            <person name="Bennetzen J.L."/>
            <person name="Schmutz J."/>
            <person name="Wang H."/>
            <person name="Percifield R."/>
            <person name="Hawkins J."/>
            <person name="Pontaroli A.C."/>
            <person name="Estep M."/>
            <person name="Feng L."/>
            <person name="Vaughn J.N."/>
            <person name="Grimwood J."/>
            <person name="Jenkins J."/>
            <person name="Barry K."/>
            <person name="Lindquist E."/>
            <person name="Hellsten U."/>
            <person name="Deshpande S."/>
            <person name="Wang X."/>
            <person name="Wu X."/>
            <person name="Mitros T."/>
            <person name="Triplett J."/>
            <person name="Yang X."/>
            <person name="Ye C.Y."/>
            <person name="Mauro-Herrera M."/>
            <person name="Wang L."/>
            <person name="Li P."/>
            <person name="Sharma M."/>
            <person name="Sharma R."/>
            <person name="Ronald P.C."/>
            <person name="Panaud O."/>
            <person name="Kellogg E.A."/>
            <person name="Brutnell T.P."/>
            <person name="Doust A.N."/>
            <person name="Tuskan G.A."/>
            <person name="Rokhsar D."/>
            <person name="Devos K.M."/>
        </authorList>
    </citation>
    <scope>NUCLEOTIDE SEQUENCE [LARGE SCALE GENOMIC DNA]</scope>
    <source>
        <strain evidence="3">cv. Yugu1</strain>
    </source>
</reference>
<dbReference type="Proteomes" id="UP000004995">
    <property type="component" value="Unassembled WGS sequence"/>
</dbReference>
<dbReference type="InParanoid" id="K3YNY9"/>
<dbReference type="AlphaFoldDB" id="K3YNY9"/>
<accession>K3YNY9</accession>
<keyword evidence="3" id="KW-1185">Reference proteome</keyword>
<keyword evidence="1" id="KW-1133">Transmembrane helix</keyword>
<proteinExistence type="predicted"/>
<evidence type="ECO:0000313" key="3">
    <source>
        <dbReference type="Proteomes" id="UP000004995"/>
    </source>
</evidence>
<evidence type="ECO:0000256" key="1">
    <source>
        <dbReference type="SAM" id="Phobius"/>
    </source>
</evidence>
<dbReference type="Gramene" id="KQL01904">
    <property type="protein sequence ID" value="KQL01904"/>
    <property type="gene ID" value="SETIT_015981mg"/>
</dbReference>
<keyword evidence="1" id="KW-0812">Transmembrane</keyword>
<reference evidence="2" key="2">
    <citation type="submission" date="2018-08" db="UniProtKB">
        <authorList>
            <consortium name="EnsemblPlants"/>
        </authorList>
    </citation>
    <scope>IDENTIFICATION</scope>
    <source>
        <strain evidence="2">Yugu1</strain>
    </source>
</reference>
<sequence>MLTLLHTYILDTCVVIKIFGCAGFCFAFNLIFGSL</sequence>
<feature type="transmembrane region" description="Helical" evidence="1">
    <location>
        <begin position="6"/>
        <end position="32"/>
    </location>
</feature>